<feature type="domain" description="VOC" evidence="16">
    <location>
        <begin position="9"/>
        <end position="139"/>
    </location>
</feature>
<evidence type="ECO:0000256" key="10">
    <source>
        <dbReference type="ARBA" id="ARBA00022964"/>
    </source>
</evidence>
<dbReference type="NCBIfam" id="TIGR01263">
    <property type="entry name" value="4HPPD"/>
    <property type="match status" value="1"/>
</dbReference>
<proteinExistence type="inferred from homology"/>
<keyword evidence="18" id="KW-1185">Reference proteome</keyword>
<dbReference type="Gene3D" id="3.10.180.10">
    <property type="entry name" value="2,3-Dihydroxybiphenyl 1,2-Dioxygenase, domain 1"/>
    <property type="match status" value="2"/>
</dbReference>
<feature type="binding site" evidence="15">
    <location>
        <position position="329"/>
    </location>
    <ligand>
        <name>Fe cation</name>
        <dbReference type="ChEBI" id="CHEBI:24875"/>
    </ligand>
</feature>
<sequence>MNDNCPIKGLDHLEFYVGNAKQAALVYSKCFGFTTTAYRGLETGDRKVTSYLLQQGEIRFVLSSALNSEYAIAQSVLKHSDTIAVIALEVSDAAVAYKQAVDRGAIGAIPPTNHEDEYGVLRYAAIRTFGDVLVKFIDRSHYVNNFAPGFVSRSSASTNEAGLKRVDHIVGNVEYGAMDQWVDFFVKTMGFDVRMHFDDHAISTEYSALMSKVLENGSKTIININEPAPGRRKSQIQEYLDFHNGPGIQHIGLATDDIVQTVVYLKQAGVEFLPIPQTYYDNLEDWVKELDIPVKQLAELGILVDRDDDGYLLQLFTKPVGDRPTLFFEIIERHGSRGFGAGNFKSLFVALEREQAARGNL</sequence>
<keyword evidence="13" id="KW-0333">Golgi apparatus</keyword>
<keyword evidence="8" id="KW-0677">Repeat</keyword>
<dbReference type="InterPro" id="IPR029068">
    <property type="entry name" value="Glyas_Bleomycin-R_OHBP_Dase"/>
</dbReference>
<evidence type="ECO:0000256" key="3">
    <source>
        <dbReference type="ARBA" id="ARBA00004496"/>
    </source>
</evidence>
<dbReference type="EMBL" id="PVWK01000132">
    <property type="protein sequence ID" value="PSB25105.1"/>
    <property type="molecule type" value="Genomic_DNA"/>
</dbReference>
<dbReference type="InterPro" id="IPR005956">
    <property type="entry name" value="4OHPhenylPyrv_dOase"/>
</dbReference>
<feature type="binding site" evidence="15">
    <location>
        <position position="168"/>
    </location>
    <ligand>
        <name>Fe cation</name>
        <dbReference type="ChEBI" id="CHEBI:24875"/>
    </ligand>
</feature>
<evidence type="ECO:0000256" key="5">
    <source>
        <dbReference type="ARBA" id="ARBA00011738"/>
    </source>
</evidence>
<evidence type="ECO:0000256" key="11">
    <source>
        <dbReference type="ARBA" id="ARBA00023002"/>
    </source>
</evidence>
<evidence type="ECO:0000256" key="6">
    <source>
        <dbReference type="ARBA" id="ARBA00022490"/>
    </source>
</evidence>
<evidence type="ECO:0000313" key="18">
    <source>
        <dbReference type="Proteomes" id="UP000239576"/>
    </source>
</evidence>
<evidence type="ECO:0000256" key="12">
    <source>
        <dbReference type="ARBA" id="ARBA00023004"/>
    </source>
</evidence>
<evidence type="ECO:0000256" key="8">
    <source>
        <dbReference type="ARBA" id="ARBA00022737"/>
    </source>
</evidence>
<evidence type="ECO:0000313" key="17">
    <source>
        <dbReference type="EMBL" id="PSB25105.1"/>
    </source>
</evidence>
<dbReference type="GO" id="GO:0005737">
    <property type="term" value="C:cytoplasm"/>
    <property type="evidence" value="ECO:0007669"/>
    <property type="project" value="UniProtKB-SubCell"/>
</dbReference>
<dbReference type="PIRSF" id="PIRSF009283">
    <property type="entry name" value="HPP_dOase"/>
    <property type="match status" value="1"/>
</dbReference>
<feature type="binding site" evidence="15">
    <location>
        <position position="250"/>
    </location>
    <ligand>
        <name>Fe cation</name>
        <dbReference type="ChEBI" id="CHEBI:24875"/>
    </ligand>
</feature>
<comment type="subcellular location">
    <subcellularLocation>
        <location evidence="3">Cytoplasm</location>
    </subcellularLocation>
    <subcellularLocation>
        <location evidence="2">Endoplasmic reticulum membrane</location>
        <topology evidence="2">Peripheral membrane protein</topology>
    </subcellularLocation>
    <subcellularLocation>
        <location evidence="1">Golgi apparatus membrane</location>
        <topology evidence="1">Peripheral membrane protein</topology>
    </subcellularLocation>
</comment>
<dbReference type="FunFam" id="3.10.180.10:FF:000022">
    <property type="entry name" value="4-hydroxyphenylpyruvate dioxygenase"/>
    <property type="match status" value="1"/>
</dbReference>
<dbReference type="SUPFAM" id="SSF54593">
    <property type="entry name" value="Glyoxalase/Bleomycin resistance protein/Dihydroxybiphenyl dioxygenase"/>
    <property type="match status" value="1"/>
</dbReference>
<keyword evidence="9" id="KW-0256">Endoplasmic reticulum</keyword>
<dbReference type="GO" id="GO:0006572">
    <property type="term" value="P:L-tyrosine catabolic process"/>
    <property type="evidence" value="ECO:0007669"/>
    <property type="project" value="TreeGrafter"/>
</dbReference>
<dbReference type="PANTHER" id="PTHR11959">
    <property type="entry name" value="4-HYDROXYPHENYLPYRUVATE DIOXYGENASE"/>
    <property type="match status" value="1"/>
</dbReference>
<comment type="cofactor">
    <cofactor evidence="15">
        <name>Fe cation</name>
        <dbReference type="ChEBI" id="CHEBI:24875"/>
    </cofactor>
    <text evidence="15">Binds 1 Fe cation per subunit.</text>
</comment>
<reference evidence="18" key="1">
    <citation type="submission" date="2018-02" db="EMBL/GenBank/DDBJ databases">
        <authorList>
            <person name="Moore K."/>
            <person name="Momper L."/>
        </authorList>
    </citation>
    <scope>NUCLEOTIDE SEQUENCE [LARGE SCALE GENOMIC DNA]</scope>
    <source>
        <strain evidence="18">ULC18</strain>
    </source>
</reference>
<protein>
    <submittedName>
        <fullName evidence="17">4-hydroxyphenylpyruvate dioxygenase</fullName>
    </submittedName>
</protein>
<name>A0A2T1DX86_9CYAN</name>
<dbReference type="GO" id="GO:0046872">
    <property type="term" value="F:metal ion binding"/>
    <property type="evidence" value="ECO:0007669"/>
    <property type="project" value="UniProtKB-KW"/>
</dbReference>
<dbReference type="Proteomes" id="UP000239576">
    <property type="component" value="Unassembled WGS sequence"/>
</dbReference>
<comment type="caution">
    <text evidence="17">The sequence shown here is derived from an EMBL/GenBank/DDBJ whole genome shotgun (WGS) entry which is preliminary data.</text>
</comment>
<dbReference type="OrthoDB" id="9780241at2"/>
<dbReference type="GO" id="GO:0003868">
    <property type="term" value="F:4-hydroxyphenylpyruvate dioxygenase activity"/>
    <property type="evidence" value="ECO:0007669"/>
    <property type="project" value="InterPro"/>
</dbReference>
<evidence type="ECO:0000256" key="13">
    <source>
        <dbReference type="ARBA" id="ARBA00023034"/>
    </source>
</evidence>
<evidence type="ECO:0000256" key="4">
    <source>
        <dbReference type="ARBA" id="ARBA00005877"/>
    </source>
</evidence>
<dbReference type="InterPro" id="IPR041735">
    <property type="entry name" value="4OHPhenylPyrv_dOase_C"/>
</dbReference>
<dbReference type="Pfam" id="PF00903">
    <property type="entry name" value="Glyoxalase"/>
    <property type="match status" value="1"/>
</dbReference>
<comment type="subunit">
    <text evidence="5">Homodimer.</text>
</comment>
<keyword evidence="10 17" id="KW-0223">Dioxygenase</keyword>
<dbReference type="PROSITE" id="PS51819">
    <property type="entry name" value="VOC"/>
    <property type="match status" value="2"/>
</dbReference>
<dbReference type="AlphaFoldDB" id="A0A2T1DX86"/>
<keyword evidence="17" id="KW-0670">Pyruvate</keyword>
<evidence type="ECO:0000256" key="7">
    <source>
        <dbReference type="ARBA" id="ARBA00022723"/>
    </source>
</evidence>
<feature type="domain" description="VOC" evidence="16">
    <location>
        <begin position="165"/>
        <end position="318"/>
    </location>
</feature>
<keyword evidence="14" id="KW-0472">Membrane</keyword>
<dbReference type="GO" id="GO:0042802">
    <property type="term" value="F:identical protein binding"/>
    <property type="evidence" value="ECO:0007669"/>
    <property type="project" value="UniProtKB-ARBA"/>
</dbReference>
<dbReference type="PANTHER" id="PTHR11959:SF1">
    <property type="entry name" value="4-HYDROXYPHENYLPYRUVATE DIOXYGENASE"/>
    <property type="match status" value="1"/>
</dbReference>
<organism evidence="17 18">
    <name type="scientific">Stenomitos frigidus ULC18</name>
    <dbReference type="NCBI Taxonomy" id="2107698"/>
    <lineage>
        <taxon>Bacteria</taxon>
        <taxon>Bacillati</taxon>
        <taxon>Cyanobacteriota</taxon>
        <taxon>Cyanophyceae</taxon>
        <taxon>Leptolyngbyales</taxon>
        <taxon>Leptolyngbyaceae</taxon>
        <taxon>Stenomitos</taxon>
    </lineage>
</organism>
<evidence type="ECO:0000259" key="16">
    <source>
        <dbReference type="PROSITE" id="PS51819"/>
    </source>
</evidence>
<dbReference type="CDD" id="cd07250">
    <property type="entry name" value="HPPD_C_like"/>
    <property type="match status" value="1"/>
</dbReference>
<evidence type="ECO:0000256" key="15">
    <source>
        <dbReference type="PIRSR" id="PIRSR009283-1"/>
    </source>
</evidence>
<gene>
    <name evidence="17" type="primary">hppD</name>
    <name evidence="17" type="ORF">C7B82_24300</name>
</gene>
<evidence type="ECO:0000256" key="14">
    <source>
        <dbReference type="ARBA" id="ARBA00023136"/>
    </source>
</evidence>
<keyword evidence="7 15" id="KW-0479">Metal-binding</keyword>
<evidence type="ECO:0000256" key="2">
    <source>
        <dbReference type="ARBA" id="ARBA00004406"/>
    </source>
</evidence>
<reference evidence="17 18" key="2">
    <citation type="submission" date="2018-03" db="EMBL/GenBank/DDBJ databases">
        <title>The ancient ancestry and fast evolution of plastids.</title>
        <authorList>
            <person name="Moore K.R."/>
            <person name="Magnabosco C."/>
            <person name="Momper L."/>
            <person name="Gold D.A."/>
            <person name="Bosak T."/>
            <person name="Fournier G.P."/>
        </authorList>
    </citation>
    <scope>NUCLEOTIDE SEQUENCE [LARGE SCALE GENOMIC DNA]</scope>
    <source>
        <strain evidence="17 18">ULC18</strain>
    </source>
</reference>
<dbReference type="InterPro" id="IPR037523">
    <property type="entry name" value="VOC_core"/>
</dbReference>
<keyword evidence="6" id="KW-0963">Cytoplasm</keyword>
<evidence type="ECO:0000256" key="9">
    <source>
        <dbReference type="ARBA" id="ARBA00022824"/>
    </source>
</evidence>
<dbReference type="InterPro" id="IPR004360">
    <property type="entry name" value="Glyas_Fos-R_dOase_dom"/>
</dbReference>
<dbReference type="RefSeq" id="WP_106259329.1">
    <property type="nucleotide sequence ID" value="NZ_CAWNSW010000032.1"/>
</dbReference>
<dbReference type="Pfam" id="PF14696">
    <property type="entry name" value="Glyoxalase_5"/>
    <property type="match status" value="1"/>
</dbReference>
<dbReference type="InterPro" id="IPR041736">
    <property type="entry name" value="4OHPhenylPyrv_dOase_N"/>
</dbReference>
<comment type="similarity">
    <text evidence="4">Belongs to the 4HPPD family.</text>
</comment>
<accession>A0A2T1DX86</accession>
<dbReference type="CDD" id="cd08342">
    <property type="entry name" value="HPPD_N_like"/>
    <property type="match status" value="1"/>
</dbReference>
<keyword evidence="12 15" id="KW-0408">Iron</keyword>
<evidence type="ECO:0000256" key="1">
    <source>
        <dbReference type="ARBA" id="ARBA00004395"/>
    </source>
</evidence>
<keyword evidence="11" id="KW-0560">Oxidoreductase</keyword>